<evidence type="ECO:0000313" key="4">
    <source>
        <dbReference type="Proteomes" id="UP000002279"/>
    </source>
</evidence>
<feature type="compositionally biased region" description="Pro residues" evidence="1">
    <location>
        <begin position="254"/>
        <end position="266"/>
    </location>
</feature>
<dbReference type="InterPro" id="IPR028045">
    <property type="entry name" value="HROB"/>
</dbReference>
<protein>
    <recommendedName>
        <fullName evidence="2">Homologous recombination OB-fold protein OB-fold domain-containing protein</fullName>
    </recommendedName>
</protein>
<feature type="compositionally biased region" description="Gly residues" evidence="1">
    <location>
        <begin position="135"/>
        <end position="144"/>
    </location>
</feature>
<dbReference type="OMA" id="CPLLQYG"/>
<name>A0A6I8N8K4_ORNAN</name>
<feature type="compositionally biased region" description="Low complexity" evidence="1">
    <location>
        <begin position="240"/>
        <end position="253"/>
    </location>
</feature>
<evidence type="ECO:0000313" key="3">
    <source>
        <dbReference type="Ensembl" id="ENSOANP00000037125.1"/>
    </source>
</evidence>
<dbReference type="Ensembl" id="ENSOANT00000064595.1">
    <property type="protein sequence ID" value="ENSOANP00000037125.1"/>
    <property type="gene ID" value="ENSOANG00000040478.1"/>
</dbReference>
<feature type="compositionally biased region" description="Low complexity" evidence="1">
    <location>
        <begin position="443"/>
        <end position="456"/>
    </location>
</feature>
<evidence type="ECO:0000259" key="2">
    <source>
        <dbReference type="Pfam" id="PF15072"/>
    </source>
</evidence>
<keyword evidence="4" id="KW-1185">Reference proteome</keyword>
<dbReference type="Bgee" id="ENSOANG00000040478">
    <property type="expression patterns" value="Expressed in fibroblast and 7 other cell types or tissues"/>
</dbReference>
<reference evidence="3" key="3">
    <citation type="submission" date="2025-09" db="UniProtKB">
        <authorList>
            <consortium name="Ensembl"/>
        </authorList>
    </citation>
    <scope>IDENTIFICATION</scope>
    <source>
        <strain evidence="3">Glennie</strain>
    </source>
</reference>
<dbReference type="PANTHER" id="PTHR14523">
    <property type="entry name" value="UNCHARACTERIZED PROTEIN C17ORF53 HOMOLOG"/>
    <property type="match status" value="1"/>
</dbReference>
<dbReference type="GeneTree" id="ENSGT00400000022305"/>
<feature type="region of interest" description="Disordered" evidence="1">
    <location>
        <begin position="525"/>
        <end position="548"/>
    </location>
</feature>
<dbReference type="InterPro" id="IPR058570">
    <property type="entry name" value="HROB_OB"/>
</dbReference>
<feature type="domain" description="Homologous recombination OB-fold protein OB-fold" evidence="2">
    <location>
        <begin position="460"/>
        <end position="513"/>
    </location>
</feature>
<dbReference type="Pfam" id="PF15072">
    <property type="entry name" value="HROB"/>
    <property type="match status" value="1"/>
</dbReference>
<gene>
    <name evidence="3" type="primary">HROB</name>
</gene>
<feature type="compositionally biased region" description="Low complexity" evidence="1">
    <location>
        <begin position="105"/>
        <end position="114"/>
    </location>
</feature>
<dbReference type="FunCoup" id="A0A6I8N8K4">
    <property type="interactions" value="194"/>
</dbReference>
<dbReference type="Proteomes" id="UP000002279">
    <property type="component" value="Chromosome 11"/>
</dbReference>
<feature type="compositionally biased region" description="Low complexity" evidence="1">
    <location>
        <begin position="60"/>
        <end position="71"/>
    </location>
</feature>
<feature type="region of interest" description="Disordered" evidence="1">
    <location>
        <begin position="287"/>
        <end position="311"/>
    </location>
</feature>
<sequence length="617" mass="63301">IVTSLLHFQTCSLQKLFAVEEEFEDEDFLLAVEDAESQLSGSLSGKAGLPRAAPDGPSGPGRAAPRTRSPPASAPGPSGPGQDRPAGKPAALRPLPSAGPGGPGARISAAPSPRFAFAGRRPEAPSPGTDHRGDPGVGLTGGRGRAPPRDEEPSSSPKKARTAEPAGACGLGRTPPPGGRAFGGPGGPPAPQLSGRGARPFRAAPGQAPPSLSPREGSWARPRGPGTASSTPRRALSGQPAASTSHPAPSASPAGPPCGPRRPPAAPGALQSPVVTTHLVQLVTAANRGPAHSPARAPPPPRRFPGPAGLLPQQRAGRNLEEIAVQSPHLPAHGALAKLRTEDIPASQSVPGEDFGHGPWQTMKAELGLDERDPSCFLRAFSIVMVLRKAALKQLPGNKVPRMAVMIKSLTRCSGDAGAVFGDPTGEAAPVGGGGREGGGRGEAAPEAGREGPTGPLCAGEMQGTVHRLLLEERDTQLKAGAVLLLRQIGVFSPSHRNHYLNVTPSNLVRIFSLEPGAGPLPRLFPRRSPWSGEPIERLGPDPPRTGPWPPQNLPEPGRLAMPLSFLPGPALPGLATLGLSREFPSCFPSGSKLEPIPLWPCPGSGGMGWAGDQFVP</sequence>
<feature type="region of interest" description="Disordered" evidence="1">
    <location>
        <begin position="425"/>
        <end position="456"/>
    </location>
</feature>
<dbReference type="GO" id="GO:0000725">
    <property type="term" value="P:recombinational repair"/>
    <property type="evidence" value="ECO:0007669"/>
    <property type="project" value="InterPro"/>
</dbReference>
<accession>A0A6I8N8K4</accession>
<feature type="compositionally biased region" description="Low complexity" evidence="1">
    <location>
        <begin position="89"/>
        <end position="98"/>
    </location>
</feature>
<feature type="region of interest" description="Disordered" evidence="1">
    <location>
        <begin position="36"/>
        <end position="272"/>
    </location>
</feature>
<proteinExistence type="predicted"/>
<evidence type="ECO:0000256" key="1">
    <source>
        <dbReference type="SAM" id="MobiDB-lite"/>
    </source>
</evidence>
<dbReference type="PANTHER" id="PTHR14523:SF1">
    <property type="entry name" value="HOMOLOGOUS RECOMBINATION OB-FOLD PROTEIN"/>
    <property type="match status" value="1"/>
</dbReference>
<reference evidence="3 4" key="1">
    <citation type="journal article" date="2008" name="Nature">
        <title>Genome analysis of the platypus reveals unique signatures of evolution.</title>
        <authorList>
            <person name="Warren W.C."/>
            <person name="Hillier L.W."/>
            <person name="Marshall Graves J.A."/>
            <person name="Birney E."/>
            <person name="Ponting C.P."/>
            <person name="Grutzner F."/>
            <person name="Belov K."/>
            <person name="Miller W."/>
            <person name="Clarke L."/>
            <person name="Chinwalla A.T."/>
            <person name="Yang S.P."/>
            <person name="Heger A."/>
            <person name="Locke D.P."/>
            <person name="Miethke P."/>
            <person name="Waters P.D."/>
            <person name="Veyrunes F."/>
            <person name="Fulton L."/>
            <person name="Fulton B."/>
            <person name="Graves T."/>
            <person name="Wallis J."/>
            <person name="Puente X.S."/>
            <person name="Lopez-Otin C."/>
            <person name="Ordonez G.R."/>
            <person name="Eichler E.E."/>
            <person name="Chen L."/>
            <person name="Cheng Z."/>
            <person name="Deakin J.E."/>
            <person name="Alsop A."/>
            <person name="Thompson K."/>
            <person name="Kirby P."/>
            <person name="Papenfuss A.T."/>
            <person name="Wakefield M.J."/>
            <person name="Olender T."/>
            <person name="Lancet D."/>
            <person name="Huttley G.A."/>
            <person name="Smit A.F."/>
            <person name="Pask A."/>
            <person name="Temple-Smith P."/>
            <person name="Batzer M.A."/>
            <person name="Walker J.A."/>
            <person name="Konkel M.K."/>
            <person name="Harris R.S."/>
            <person name="Whittington C.M."/>
            <person name="Wong E.S."/>
            <person name="Gemmell N.J."/>
            <person name="Buschiazzo E."/>
            <person name="Vargas Jentzsch I.M."/>
            <person name="Merkel A."/>
            <person name="Schmitz J."/>
            <person name="Zemann A."/>
            <person name="Churakov G."/>
            <person name="Kriegs J.O."/>
            <person name="Brosius J."/>
            <person name="Murchison E.P."/>
            <person name="Sachidanandam R."/>
            <person name="Smith C."/>
            <person name="Hannon G.J."/>
            <person name="Tsend-Ayush E."/>
            <person name="McMillan D."/>
            <person name="Attenborough R."/>
            <person name="Rens W."/>
            <person name="Ferguson-Smith M."/>
            <person name="Lefevre C.M."/>
            <person name="Sharp J.A."/>
            <person name="Nicholas K.R."/>
            <person name="Ray D.A."/>
            <person name="Kube M."/>
            <person name="Reinhardt R."/>
            <person name="Pringle T.H."/>
            <person name="Taylor J."/>
            <person name="Jones R.C."/>
            <person name="Nixon B."/>
            <person name="Dacheux J.L."/>
            <person name="Niwa H."/>
            <person name="Sekita Y."/>
            <person name="Huang X."/>
            <person name="Stark A."/>
            <person name="Kheradpour P."/>
            <person name="Kellis M."/>
            <person name="Flicek P."/>
            <person name="Chen Y."/>
            <person name="Webber C."/>
            <person name="Hardison R."/>
            <person name="Nelson J."/>
            <person name="Hallsworth-Pepin K."/>
            <person name="Delehaunty K."/>
            <person name="Markovic C."/>
            <person name="Minx P."/>
            <person name="Feng Y."/>
            <person name="Kremitzki C."/>
            <person name="Mitreva M."/>
            <person name="Glasscock J."/>
            <person name="Wylie T."/>
            <person name="Wohldmann P."/>
            <person name="Thiru P."/>
            <person name="Nhan M.N."/>
            <person name="Pohl C.S."/>
            <person name="Smith S.M."/>
            <person name="Hou S."/>
            <person name="Nefedov M."/>
            <person name="de Jong P.J."/>
            <person name="Renfree M.B."/>
            <person name="Mardis E.R."/>
            <person name="Wilson R.K."/>
        </authorList>
    </citation>
    <scope>NUCLEOTIDE SEQUENCE [LARGE SCALE GENOMIC DNA]</scope>
    <source>
        <strain evidence="3 4">Glennie</strain>
    </source>
</reference>
<reference evidence="3" key="2">
    <citation type="submission" date="2025-08" db="UniProtKB">
        <authorList>
            <consortium name="Ensembl"/>
        </authorList>
    </citation>
    <scope>IDENTIFICATION</scope>
    <source>
        <strain evidence="3">Glennie</strain>
    </source>
</reference>
<dbReference type="AlphaFoldDB" id="A0A6I8N8K4"/>
<organism evidence="3 4">
    <name type="scientific">Ornithorhynchus anatinus</name>
    <name type="common">Duckbill platypus</name>
    <dbReference type="NCBI Taxonomy" id="9258"/>
    <lineage>
        <taxon>Eukaryota</taxon>
        <taxon>Metazoa</taxon>
        <taxon>Chordata</taxon>
        <taxon>Craniata</taxon>
        <taxon>Vertebrata</taxon>
        <taxon>Euteleostomi</taxon>
        <taxon>Mammalia</taxon>
        <taxon>Monotremata</taxon>
        <taxon>Ornithorhynchidae</taxon>
        <taxon>Ornithorhynchus</taxon>
    </lineage>
</organism>
<dbReference type="InParanoid" id="A0A6I8N8K4"/>